<evidence type="ECO:0000313" key="2">
    <source>
        <dbReference type="Proteomes" id="UP000515153"/>
    </source>
</evidence>
<proteinExistence type="inferred from homology"/>
<reference evidence="3" key="1">
    <citation type="journal article" date="2019" name="Mol. Biol. Evol.">
        <title>Blast fungal genomes show frequent chromosomal changes, gene gains and losses, and effector gene turnover.</title>
        <authorList>
            <person name="Gomez Luciano L.B."/>
            <person name="Jason Tsai I."/>
            <person name="Chuma I."/>
            <person name="Tosa Y."/>
            <person name="Chen Y.H."/>
            <person name="Li J.Y."/>
            <person name="Li M.Y."/>
            <person name="Jade Lu M.Y."/>
            <person name="Nakayashiki H."/>
            <person name="Li W.H."/>
        </authorList>
    </citation>
    <scope>NUCLEOTIDE SEQUENCE</scope>
    <source>
        <strain evidence="3">NI907</strain>
    </source>
</reference>
<keyword evidence="1" id="KW-0496">Mitochondrion</keyword>
<reference evidence="3" key="2">
    <citation type="submission" date="2019-10" db="EMBL/GenBank/DDBJ databases">
        <authorList>
            <consortium name="NCBI Genome Project"/>
        </authorList>
    </citation>
    <scope>NUCLEOTIDE SEQUENCE</scope>
    <source>
        <strain evidence="3">NI907</strain>
    </source>
</reference>
<dbReference type="PANTHER" id="PTHR28055:SF1">
    <property type="entry name" value="ALTERED INHERITANCE OF MITOCHONDRIA PROTEIN 41, MITOCHONDRIAL"/>
    <property type="match status" value="1"/>
</dbReference>
<dbReference type="SUPFAM" id="SSF89095">
    <property type="entry name" value="GatB/YqeY motif"/>
    <property type="match status" value="1"/>
</dbReference>
<evidence type="ECO:0000256" key="1">
    <source>
        <dbReference type="RuleBase" id="RU365099"/>
    </source>
</evidence>
<keyword evidence="2" id="KW-1185">Reference proteome</keyword>
<dbReference type="Proteomes" id="UP000515153">
    <property type="component" value="Unplaced"/>
</dbReference>
<accession>A0A6P8B0K9</accession>
<dbReference type="AlphaFoldDB" id="A0A6P8B0K9"/>
<organism evidence="2 3">
    <name type="scientific">Pyricularia grisea</name>
    <name type="common">Crabgrass-specific blast fungus</name>
    <name type="synonym">Magnaporthe grisea</name>
    <dbReference type="NCBI Taxonomy" id="148305"/>
    <lineage>
        <taxon>Eukaryota</taxon>
        <taxon>Fungi</taxon>
        <taxon>Dikarya</taxon>
        <taxon>Ascomycota</taxon>
        <taxon>Pezizomycotina</taxon>
        <taxon>Sordariomycetes</taxon>
        <taxon>Sordariomycetidae</taxon>
        <taxon>Magnaporthales</taxon>
        <taxon>Pyriculariaceae</taxon>
        <taxon>Pyricularia</taxon>
    </lineage>
</organism>
<dbReference type="InterPro" id="IPR042184">
    <property type="entry name" value="YqeY/Aim41_N"/>
</dbReference>
<protein>
    <recommendedName>
        <fullName evidence="1">Altered inheritance of mitochondria protein 41</fullName>
    </recommendedName>
</protein>
<dbReference type="InterPro" id="IPR003789">
    <property type="entry name" value="Asn/Gln_tRNA_amidoTrase-B-like"/>
</dbReference>
<name>A0A6P8B0K9_PYRGI</name>
<dbReference type="PANTHER" id="PTHR28055">
    <property type="entry name" value="ALTERED INHERITANCE OF MITOCHONDRIA PROTEIN 41, MITOCHONDRIAL"/>
    <property type="match status" value="1"/>
</dbReference>
<comment type="subcellular location">
    <subcellularLocation>
        <location evidence="1">Mitochondrion</location>
    </subcellularLocation>
</comment>
<dbReference type="Gene3D" id="1.10.10.410">
    <property type="match status" value="1"/>
</dbReference>
<dbReference type="RefSeq" id="XP_030980708.1">
    <property type="nucleotide sequence ID" value="XM_031127573.1"/>
</dbReference>
<reference evidence="3" key="3">
    <citation type="submission" date="2025-08" db="UniProtKB">
        <authorList>
            <consortium name="RefSeq"/>
        </authorList>
    </citation>
    <scope>IDENTIFICATION</scope>
    <source>
        <strain evidence="3">NI907</strain>
    </source>
</reference>
<dbReference type="InterPro" id="IPR023168">
    <property type="entry name" value="GatB_Yqey_C_2"/>
</dbReference>
<gene>
    <name evidence="1" type="primary">AIM41</name>
    <name evidence="3" type="ORF">PgNI_07563</name>
</gene>
<evidence type="ECO:0000313" key="3">
    <source>
        <dbReference type="RefSeq" id="XP_030980708.1"/>
    </source>
</evidence>
<sequence length="206" mass="21982">MSATTSLSRQALARAWKQVVPVRPTAFRTSFLARHNGASHVCAYSTEAPPPPLLAQLKGDLKGAMRAKDAPRLAVLRSVLAATLNASKTGTPITTDAALVALLRKTARSYQEAADGFHAANRPDLAEKEEAQIKILDEYSAKSGIETVGEEALRAIVRTAIDGLPADKSKNVGEVMKTVLRPDGPLAGKDFEKAEVARIVKEEASK</sequence>
<dbReference type="GO" id="GO:0005739">
    <property type="term" value="C:mitochondrion"/>
    <property type="evidence" value="ECO:0007669"/>
    <property type="project" value="UniProtKB-SubCell"/>
</dbReference>
<comment type="similarity">
    <text evidence="1">Belongs to the AIM41 family.</text>
</comment>
<dbReference type="InterPro" id="IPR019004">
    <property type="entry name" value="YqeY/Aim41"/>
</dbReference>
<dbReference type="Pfam" id="PF09424">
    <property type="entry name" value="YqeY"/>
    <property type="match status" value="1"/>
</dbReference>
<dbReference type="KEGG" id="pgri:PgNI_07563"/>
<dbReference type="Gene3D" id="1.10.1510.10">
    <property type="entry name" value="Uncharacterised protein YqeY/AIM41 PF09424, N-terminal domain"/>
    <property type="match status" value="1"/>
</dbReference>
<dbReference type="GO" id="GO:0016884">
    <property type="term" value="F:carbon-nitrogen ligase activity, with glutamine as amido-N-donor"/>
    <property type="evidence" value="ECO:0007669"/>
    <property type="project" value="UniProtKB-UniRule"/>
</dbReference>
<dbReference type="OrthoDB" id="538640at2759"/>